<name>A0A662DI91_UNCAE</name>
<dbReference type="Gene3D" id="3.10.310.10">
    <property type="entry name" value="Diaminopimelate Epimerase, Chain A, domain 1"/>
    <property type="match status" value="2"/>
</dbReference>
<evidence type="ECO:0000256" key="3">
    <source>
        <dbReference type="ARBA" id="ARBA00022605"/>
    </source>
</evidence>
<comment type="pathway">
    <text evidence="12">Amino-acid biosynthesis; L-lysine biosynthesis via DAP pathway; DL-2,6-diaminopimelate from LL-2,6-diaminopimelate: step 1/1.</text>
</comment>
<dbReference type="EMBL" id="QMQA01000064">
    <property type="protein sequence ID" value="RLE14023.1"/>
    <property type="molecule type" value="Genomic_DNA"/>
</dbReference>
<dbReference type="Gene3D" id="2.40.37.10">
    <property type="entry name" value="Lyase, Ornithine Decarboxylase, Chain A, domain 1"/>
    <property type="match status" value="1"/>
</dbReference>
<evidence type="ECO:0000313" key="19">
    <source>
        <dbReference type="Proteomes" id="UP000280417"/>
    </source>
</evidence>
<dbReference type="PRINTS" id="PR01181">
    <property type="entry name" value="DAPDCRBXLASE"/>
</dbReference>
<dbReference type="InterPro" id="IPR002986">
    <property type="entry name" value="DAP_deCOOHase_LysA"/>
</dbReference>
<evidence type="ECO:0000256" key="2">
    <source>
        <dbReference type="ARBA" id="ARBA00022490"/>
    </source>
</evidence>
<dbReference type="Proteomes" id="UP000280417">
    <property type="component" value="Unassembled WGS sequence"/>
</dbReference>
<feature type="binding site" evidence="13">
    <location>
        <position position="344"/>
    </location>
    <ligand>
        <name>substrate</name>
    </ligand>
</feature>
<dbReference type="FunFam" id="2.40.37.10:FF:000003">
    <property type="entry name" value="Diaminopimelate decarboxylase"/>
    <property type="match status" value="1"/>
</dbReference>
<dbReference type="SUPFAM" id="SSF50621">
    <property type="entry name" value="Alanine racemase C-terminal domain-like"/>
    <property type="match status" value="1"/>
</dbReference>
<dbReference type="UniPathway" id="UPA00034">
    <property type="reaction ID" value="UER00025"/>
</dbReference>
<dbReference type="Pfam" id="PF01678">
    <property type="entry name" value="DAP_epimerase"/>
    <property type="match status" value="2"/>
</dbReference>
<dbReference type="EC" id="4.1.1.20" evidence="13"/>
<comment type="catalytic activity">
    <reaction evidence="12">
        <text>(2S,6S)-2,6-diaminopimelate = meso-2,6-diaminopimelate</text>
        <dbReference type="Rhea" id="RHEA:15393"/>
        <dbReference type="ChEBI" id="CHEBI:57609"/>
        <dbReference type="ChEBI" id="CHEBI:57791"/>
        <dbReference type="EC" id="5.1.1.7"/>
    </reaction>
</comment>
<feature type="active site" description="Proton donor" evidence="12">
    <location>
        <position position="501"/>
    </location>
</feature>
<evidence type="ECO:0000256" key="15">
    <source>
        <dbReference type="PROSITE-ProRule" id="PRU10125"/>
    </source>
</evidence>
<feature type="binding site" evidence="13">
    <location>
        <position position="276"/>
    </location>
    <ligand>
        <name>substrate</name>
    </ligand>
</feature>
<feature type="modified residue" description="N6-(pyridoxal phosphate)lysine" evidence="13 14">
    <location>
        <position position="60"/>
    </location>
</feature>
<comment type="similarity">
    <text evidence="12">Belongs to the diaminopimelate epimerase family.</text>
</comment>
<keyword evidence="6 12" id="KW-0457">Lysine biosynthesis</keyword>
<evidence type="ECO:0000256" key="13">
    <source>
        <dbReference type="HAMAP-Rule" id="MF_02120"/>
    </source>
</evidence>
<feature type="site" description="Could be important to modulate the pK values of the two catalytic cysteine residues" evidence="12">
    <location>
        <position position="622"/>
    </location>
</feature>
<dbReference type="Pfam" id="PF02784">
    <property type="entry name" value="Orn_Arg_deC_N"/>
    <property type="match status" value="1"/>
</dbReference>
<evidence type="ECO:0000256" key="4">
    <source>
        <dbReference type="ARBA" id="ARBA00022793"/>
    </source>
</evidence>
<evidence type="ECO:0000256" key="11">
    <source>
        <dbReference type="ARBA" id="ARBA00060983"/>
    </source>
</evidence>
<dbReference type="FunFam" id="3.20.20.10:FF:000003">
    <property type="entry name" value="Diaminopimelate decarboxylase"/>
    <property type="match status" value="1"/>
</dbReference>
<dbReference type="PANTHER" id="PTHR43727:SF2">
    <property type="entry name" value="GROUP IV DECARBOXYLASE"/>
    <property type="match status" value="1"/>
</dbReference>
<dbReference type="InterPro" id="IPR022644">
    <property type="entry name" value="De-COase2_N"/>
</dbReference>
<dbReference type="HAMAP" id="MF_02120">
    <property type="entry name" value="LysA"/>
    <property type="match status" value="1"/>
</dbReference>
<dbReference type="CDD" id="cd06828">
    <property type="entry name" value="PLPDE_III_DapDC"/>
    <property type="match status" value="1"/>
</dbReference>
<feature type="binding site" evidence="13">
    <location>
        <position position="239"/>
    </location>
    <ligand>
        <name>pyridoxal 5'-phosphate</name>
        <dbReference type="ChEBI" id="CHEBI:597326"/>
    </ligand>
</feature>
<feature type="binding site" evidence="12">
    <location>
        <begin position="622"/>
        <end position="623"/>
    </location>
    <ligand>
        <name>substrate</name>
    </ligand>
</feature>
<feature type="binding site" evidence="12">
    <location>
        <position position="605"/>
    </location>
    <ligand>
        <name>substrate</name>
    </ligand>
</feature>
<sequence>MNYFNWRENELFCEDVPVKEVADKVKTPFYLYSLGAVVENFRKVEKAFSSFNPLICYSLKANSNLALCRTLSLLGAGADIVSGGELHTALCAGFPPEKVVYAGVGKTAEEIEYALDQNILLFNVESEEEFEEIVKIATRLDKKANISIRINPDVDPETHGYISTGKSENKFGIPFQQAERLYRKMKKIKAVNIKGVHFHIGSQITSAEPYIEALKKLKEFIEKLQKLDVKLSYLDMGGGFGISYREGEKEISLEELAKRIVPFFPEDMKLILEPGRYIMGNAAALITRLLYRKKQNVKRFFIVDAGMNDLIRPSLYGAYHRILPVEKTPTGPWQKVSVVGPVCESGDFFLQDTEFPPVEKGQLLAILDAGAYGFSMSSNYNSRPRPAEVLVKGEKWWLIREREDYEDLVSYQRVPRKIFDRMGKFPTRCGIQFWKMEGTGNDFIVIDNRGEVIKERAKVARKICQRKKGVGADGLILIEEAENADFTMRIFNPDGSEAEMCGNGARCAVRFAYLKGIVGEECSFQTLSGTIKAKVNEDKVKIKMTDPSGFKETVLNIDSREYKGYYLNTGVPHFVLFCPEIENIPVKQMGAKIRFHKLFHPEGTNVNFVKVQKDKLQIRTYERGVEGETMSCGTGAVASALAAALSGKLSSPVRVLTKGGKMLVWFKLKQGKFSDIFLEGEATLVYKGHLKGGEYV</sequence>
<comment type="catalytic activity">
    <reaction evidence="9 13 16">
        <text>meso-2,6-diaminopimelate + H(+) = L-lysine + CO2</text>
        <dbReference type="Rhea" id="RHEA:15101"/>
        <dbReference type="ChEBI" id="CHEBI:15378"/>
        <dbReference type="ChEBI" id="CHEBI:16526"/>
        <dbReference type="ChEBI" id="CHEBI:32551"/>
        <dbReference type="ChEBI" id="CHEBI:57791"/>
        <dbReference type="EC" id="4.1.1.20"/>
    </reaction>
</comment>
<keyword evidence="8 13" id="KW-0456">Lyase</keyword>
<evidence type="ECO:0000256" key="14">
    <source>
        <dbReference type="PIRSR" id="PIRSR600183-50"/>
    </source>
</evidence>
<dbReference type="PRINTS" id="PR01179">
    <property type="entry name" value="ODADCRBXLASE"/>
</dbReference>
<feature type="binding site" evidence="12">
    <location>
        <position position="441"/>
    </location>
    <ligand>
        <name>substrate</name>
    </ligand>
</feature>
<dbReference type="HAMAP" id="MF_00197">
    <property type="entry name" value="DAP_epimerase"/>
    <property type="match status" value="1"/>
</dbReference>
<comment type="subunit">
    <text evidence="12">Homodimer.</text>
</comment>
<evidence type="ECO:0000313" key="18">
    <source>
        <dbReference type="EMBL" id="RLE14023.1"/>
    </source>
</evidence>
<dbReference type="PROSITE" id="PS01326">
    <property type="entry name" value="DAP_EPIMERASE"/>
    <property type="match status" value="1"/>
</dbReference>
<evidence type="ECO:0000256" key="10">
    <source>
        <dbReference type="ARBA" id="ARBA00060643"/>
    </source>
</evidence>
<comment type="cofactor">
    <cofactor evidence="1 13 14 16">
        <name>pyridoxal 5'-phosphate</name>
        <dbReference type="ChEBI" id="CHEBI:597326"/>
    </cofactor>
</comment>
<keyword evidence="3 12" id="KW-0028">Amino-acid biosynthesis</keyword>
<dbReference type="NCBIfam" id="TIGR00652">
    <property type="entry name" value="DapF"/>
    <property type="match status" value="1"/>
</dbReference>
<feature type="binding site" evidence="13">
    <location>
        <position position="372"/>
    </location>
    <ligand>
        <name>substrate</name>
    </ligand>
</feature>
<dbReference type="EC" id="5.1.1.7" evidence="12"/>
<evidence type="ECO:0000256" key="9">
    <source>
        <dbReference type="ARBA" id="ARBA00050464"/>
    </source>
</evidence>
<dbReference type="InterPro" id="IPR009006">
    <property type="entry name" value="Ala_racemase/Decarboxylase_C"/>
</dbReference>
<comment type="function">
    <text evidence="13">Specifically catalyzes the decarboxylation of meso-diaminopimelate (meso-DAP) to L-lysine.</text>
</comment>
<accession>A0A662DI91</accession>
<comment type="similarity">
    <text evidence="11 13">Belongs to the Orn/Lys/Arg decarboxylase class-II family. LysA subfamily.</text>
</comment>
<feature type="active site" description="Proton donor" evidence="14">
    <location>
        <position position="343"/>
    </location>
</feature>
<feature type="binding site" evidence="12">
    <location>
        <begin position="633"/>
        <end position="634"/>
    </location>
    <ligand>
        <name>substrate</name>
    </ligand>
</feature>
<dbReference type="GO" id="GO:0005737">
    <property type="term" value="C:cytoplasm"/>
    <property type="evidence" value="ECO:0007669"/>
    <property type="project" value="UniProtKB-SubCell"/>
</dbReference>
<feature type="binding site" evidence="12">
    <location>
        <begin position="502"/>
        <end position="503"/>
    </location>
    <ligand>
        <name>substrate</name>
    </ligand>
</feature>
<dbReference type="Gene3D" id="3.20.20.10">
    <property type="entry name" value="Alanine racemase"/>
    <property type="match status" value="1"/>
</dbReference>
<dbReference type="NCBIfam" id="TIGR01048">
    <property type="entry name" value="lysA"/>
    <property type="match status" value="1"/>
</dbReference>
<feature type="binding site" evidence="12">
    <location>
        <position position="492"/>
    </location>
    <ligand>
        <name>substrate</name>
    </ligand>
</feature>
<dbReference type="FunFam" id="3.10.310.10:FF:000001">
    <property type="entry name" value="Diaminopimelate epimerase"/>
    <property type="match status" value="1"/>
</dbReference>
<dbReference type="InterPro" id="IPR029066">
    <property type="entry name" value="PLP-binding_barrel"/>
</dbReference>
<dbReference type="InterPro" id="IPR018510">
    <property type="entry name" value="DAP_epimerase_AS"/>
</dbReference>
<reference evidence="18 19" key="1">
    <citation type="submission" date="2018-06" db="EMBL/GenBank/DDBJ databases">
        <title>Extensive metabolic versatility and redundancy in microbially diverse, dynamic hydrothermal sediments.</title>
        <authorList>
            <person name="Dombrowski N."/>
            <person name="Teske A."/>
            <person name="Baker B.J."/>
        </authorList>
    </citation>
    <scope>NUCLEOTIDE SEQUENCE [LARGE SCALE GENOMIC DNA]</scope>
    <source>
        <strain evidence="18">B3_G15</strain>
    </source>
</reference>
<evidence type="ECO:0000256" key="1">
    <source>
        <dbReference type="ARBA" id="ARBA00001933"/>
    </source>
</evidence>
<dbReference type="InterPro" id="IPR001653">
    <property type="entry name" value="DAP_epimerase_DapF"/>
</dbReference>
<evidence type="ECO:0000256" key="5">
    <source>
        <dbReference type="ARBA" id="ARBA00022898"/>
    </source>
</evidence>
<dbReference type="PANTHER" id="PTHR43727">
    <property type="entry name" value="DIAMINOPIMELATE DECARBOXYLASE"/>
    <property type="match status" value="1"/>
</dbReference>
<comment type="pathway">
    <text evidence="10 13 16">Amino-acid biosynthesis; L-lysine biosynthesis via DAP pathway; L-lysine from DL-2,6-diaminopimelate: step 1/1.</text>
</comment>
<comment type="subcellular location">
    <subcellularLocation>
        <location evidence="12">Cytoplasm</location>
    </subcellularLocation>
</comment>
<feature type="active site" description="Proton acceptor" evidence="12">
    <location>
        <position position="632"/>
    </location>
</feature>
<dbReference type="SUPFAM" id="SSF51419">
    <property type="entry name" value="PLP-binding barrel"/>
    <property type="match status" value="1"/>
</dbReference>
<dbReference type="GO" id="GO:0008836">
    <property type="term" value="F:diaminopimelate decarboxylase activity"/>
    <property type="evidence" value="ECO:0007669"/>
    <property type="project" value="UniProtKB-UniRule"/>
</dbReference>
<gene>
    <name evidence="12" type="primary">dapF</name>
    <name evidence="13" type="synonym">lysA</name>
    <name evidence="18" type="ORF">DRJ04_03135</name>
</gene>
<comment type="caution">
    <text evidence="18">The sequence shown here is derived from an EMBL/GenBank/DDBJ whole genome shotgun (WGS) entry which is preliminary data.</text>
</comment>
<keyword evidence="5 13" id="KW-0663">Pyridoxal phosphate</keyword>
<evidence type="ECO:0000259" key="17">
    <source>
        <dbReference type="Pfam" id="PF02784"/>
    </source>
</evidence>
<organism evidence="18 19">
    <name type="scientific">Aerophobetes bacterium</name>
    <dbReference type="NCBI Taxonomy" id="2030807"/>
    <lineage>
        <taxon>Bacteria</taxon>
        <taxon>Candidatus Aerophobota</taxon>
    </lineage>
</organism>
<dbReference type="GO" id="GO:0009089">
    <property type="term" value="P:lysine biosynthetic process via diaminopimelate"/>
    <property type="evidence" value="ECO:0007669"/>
    <property type="project" value="UniProtKB-UniRule"/>
</dbReference>
<evidence type="ECO:0000256" key="12">
    <source>
        <dbReference type="HAMAP-Rule" id="MF_00197"/>
    </source>
</evidence>
<dbReference type="SUPFAM" id="SSF54506">
    <property type="entry name" value="Diaminopimelate epimerase-like"/>
    <property type="match status" value="2"/>
</dbReference>
<comment type="caution">
    <text evidence="12">Lacks conserved residue(s) required for the propagation of feature annotation.</text>
</comment>
<evidence type="ECO:0000256" key="7">
    <source>
        <dbReference type="ARBA" id="ARBA00023235"/>
    </source>
</evidence>
<keyword evidence="4 13" id="KW-0210">Decarboxylase</keyword>
<feature type="binding site" evidence="13">
    <location>
        <begin position="273"/>
        <end position="276"/>
    </location>
    <ligand>
        <name>pyridoxal 5'-phosphate</name>
        <dbReference type="ChEBI" id="CHEBI:597326"/>
    </ligand>
</feature>
<evidence type="ECO:0000256" key="6">
    <source>
        <dbReference type="ARBA" id="ARBA00023154"/>
    </source>
</evidence>
<dbReference type="GO" id="GO:0008837">
    <property type="term" value="F:diaminopimelate epimerase activity"/>
    <property type="evidence" value="ECO:0007669"/>
    <property type="project" value="UniProtKB-UniRule"/>
</dbReference>
<proteinExistence type="inferred from homology"/>
<feature type="binding site" evidence="13">
    <location>
        <position position="372"/>
    </location>
    <ligand>
        <name>pyridoxal 5'-phosphate</name>
        <dbReference type="ChEBI" id="CHEBI:597326"/>
    </ligand>
</feature>
<keyword evidence="7 12" id="KW-0413">Isomerase</keyword>
<evidence type="ECO:0000256" key="8">
    <source>
        <dbReference type="ARBA" id="ARBA00023239"/>
    </source>
</evidence>
<dbReference type="InterPro" id="IPR000183">
    <property type="entry name" value="Orn/DAP/Arg_de-COase"/>
</dbReference>
<protein>
    <recommendedName>
        <fullName evidence="12 13">Multifunctional fusion protein</fullName>
    </recommendedName>
    <domain>
        <recommendedName>
            <fullName evidence="12">Diaminopimelate epimerase</fullName>
            <shortName evidence="12">DAP epimerase</shortName>
            <ecNumber evidence="12">5.1.1.7</ecNumber>
        </recommendedName>
        <alternativeName>
            <fullName evidence="12">PLP-independent amino acid racemase</fullName>
        </alternativeName>
    </domain>
    <domain>
        <recommendedName>
            <fullName evidence="13">Diaminopimelate decarboxylase</fullName>
            <shortName evidence="13">DAP decarboxylase</shortName>
            <shortName evidence="13">DAPDC</shortName>
            <ecNumber evidence="13">4.1.1.20</ecNumber>
        </recommendedName>
    </domain>
</protein>
<feature type="domain" description="Orn/DAP/Arg decarboxylase 2 N-terminal" evidence="17">
    <location>
        <begin position="35"/>
        <end position="279"/>
    </location>
</feature>
<feature type="binding site" evidence="13">
    <location>
        <position position="316"/>
    </location>
    <ligand>
        <name>substrate</name>
    </ligand>
</feature>
<keyword evidence="2 12" id="KW-0963">Cytoplasm</keyword>
<comment type="function">
    <text evidence="12">Catalyzes the stereoinversion of LL-2,6-diaminopimelate (L,L-DAP) to meso-diaminopimelate (meso-DAP), a precursor of L-lysine and an essential component of the bacterial peptidoglycan.</text>
</comment>
<feature type="binding site" evidence="13">
    <location>
        <position position="312"/>
    </location>
    <ligand>
        <name>substrate</name>
    </ligand>
</feature>
<evidence type="ECO:0000256" key="16">
    <source>
        <dbReference type="RuleBase" id="RU003738"/>
    </source>
</evidence>
<feature type="site" description="Could be important to modulate the pK values of the two catalytic cysteine residues" evidence="12">
    <location>
        <position position="573"/>
    </location>
</feature>
<dbReference type="GO" id="GO:0030170">
    <property type="term" value="F:pyridoxal phosphate binding"/>
    <property type="evidence" value="ECO:0007669"/>
    <property type="project" value="UniProtKB-UniRule"/>
</dbReference>
<dbReference type="AlphaFoldDB" id="A0A662DI91"/>
<feature type="active site" evidence="15">
    <location>
        <position position="501"/>
    </location>
</feature>